<gene>
    <name evidence="1" type="ORF">D9758_009151</name>
</gene>
<proteinExistence type="predicted"/>
<keyword evidence="2" id="KW-1185">Reference proteome</keyword>
<dbReference type="AlphaFoldDB" id="A0A8H5G8I4"/>
<dbReference type="EMBL" id="JAACJM010000043">
    <property type="protein sequence ID" value="KAF5360251.1"/>
    <property type="molecule type" value="Genomic_DNA"/>
</dbReference>
<name>A0A8H5G8I4_9AGAR</name>
<reference evidence="1 2" key="1">
    <citation type="journal article" date="2020" name="ISME J.">
        <title>Uncovering the hidden diversity of litter-decomposition mechanisms in mushroom-forming fungi.</title>
        <authorList>
            <person name="Floudas D."/>
            <person name="Bentzer J."/>
            <person name="Ahren D."/>
            <person name="Johansson T."/>
            <person name="Persson P."/>
            <person name="Tunlid A."/>
        </authorList>
    </citation>
    <scope>NUCLEOTIDE SEQUENCE [LARGE SCALE GENOMIC DNA]</scope>
    <source>
        <strain evidence="1 2">CBS 291.85</strain>
    </source>
</reference>
<organism evidence="1 2">
    <name type="scientific">Tetrapyrgos nigripes</name>
    <dbReference type="NCBI Taxonomy" id="182062"/>
    <lineage>
        <taxon>Eukaryota</taxon>
        <taxon>Fungi</taxon>
        <taxon>Dikarya</taxon>
        <taxon>Basidiomycota</taxon>
        <taxon>Agaricomycotina</taxon>
        <taxon>Agaricomycetes</taxon>
        <taxon>Agaricomycetidae</taxon>
        <taxon>Agaricales</taxon>
        <taxon>Marasmiineae</taxon>
        <taxon>Marasmiaceae</taxon>
        <taxon>Tetrapyrgos</taxon>
    </lineage>
</organism>
<protein>
    <submittedName>
        <fullName evidence="1">Uncharacterized protein</fullName>
    </submittedName>
</protein>
<dbReference type="Proteomes" id="UP000559256">
    <property type="component" value="Unassembled WGS sequence"/>
</dbReference>
<dbReference type="OrthoDB" id="2689033at2759"/>
<evidence type="ECO:0000313" key="1">
    <source>
        <dbReference type="EMBL" id="KAF5360251.1"/>
    </source>
</evidence>
<accession>A0A8H5G8I4</accession>
<comment type="caution">
    <text evidence="1">The sequence shown here is derived from an EMBL/GenBank/DDBJ whole genome shotgun (WGS) entry which is preliminary data.</text>
</comment>
<sequence>MGRGRKTKNDSLGADARHHPVTGQISCNVCETAYIELANWMQEVSYRKSHLTSKKHLDAVTILAEQDRNRKMAQQQYQHLYNAPPISLTDNLIPVPTPLPHWGSSSSFDINGLCDTDFQLTPEEAAAYFPPVESPEHQQSQQETFIQQELERLRFMALEDGFIGDQDDTVPVLVQEFQSLGMEPDEGDCDQFVKTLTGVKNNPDYAPYESKTMCYLDLLDNLPCLRLSSSQMKMILWIMRECGAKDVPCYSQLQETQKRIRQLCGVSVTPHTSDLGNIFYTTDDLANPEVAPHIQLYPEDKGKGPISETWQVPGGCWHELPLDHLPPSILVNEKRFYIHEIAQLRDGSWFIPLLWLVFQRRTCADGYRVIISEERLLVVHDNATVRIDVAELCMTHEELTQVHGPLRFHGKHFS</sequence>
<evidence type="ECO:0000313" key="2">
    <source>
        <dbReference type="Proteomes" id="UP000559256"/>
    </source>
</evidence>